<dbReference type="AlphaFoldDB" id="A0A151JA82"/>
<proteinExistence type="predicted"/>
<dbReference type="Proteomes" id="UP000078492">
    <property type="component" value="Unassembled WGS sequence"/>
</dbReference>
<organism evidence="1 2">
    <name type="scientific">Trachymyrmex cornetzi</name>
    <dbReference type="NCBI Taxonomy" id="471704"/>
    <lineage>
        <taxon>Eukaryota</taxon>
        <taxon>Metazoa</taxon>
        <taxon>Ecdysozoa</taxon>
        <taxon>Arthropoda</taxon>
        <taxon>Hexapoda</taxon>
        <taxon>Insecta</taxon>
        <taxon>Pterygota</taxon>
        <taxon>Neoptera</taxon>
        <taxon>Endopterygota</taxon>
        <taxon>Hymenoptera</taxon>
        <taxon>Apocrita</taxon>
        <taxon>Aculeata</taxon>
        <taxon>Formicoidea</taxon>
        <taxon>Formicidae</taxon>
        <taxon>Myrmicinae</taxon>
        <taxon>Trachymyrmex</taxon>
    </lineage>
</organism>
<dbReference type="EMBL" id="KQ979321">
    <property type="protein sequence ID" value="KYN21944.1"/>
    <property type="molecule type" value="Genomic_DNA"/>
</dbReference>
<name>A0A151JA82_9HYME</name>
<keyword evidence="2" id="KW-1185">Reference proteome</keyword>
<evidence type="ECO:0000313" key="1">
    <source>
        <dbReference type="EMBL" id="KYN21944.1"/>
    </source>
</evidence>
<gene>
    <name evidence="1" type="ORF">ALC57_05682</name>
</gene>
<reference evidence="1 2" key="1">
    <citation type="submission" date="2015-09" db="EMBL/GenBank/DDBJ databases">
        <title>Trachymyrmex cornetzi WGS genome.</title>
        <authorList>
            <person name="Nygaard S."/>
            <person name="Hu H."/>
            <person name="Boomsma J."/>
            <person name="Zhang G."/>
        </authorList>
    </citation>
    <scope>NUCLEOTIDE SEQUENCE [LARGE SCALE GENOMIC DNA]</scope>
    <source>
        <strain evidence="1">Tcor2-1</strain>
        <tissue evidence="1">Whole body</tissue>
    </source>
</reference>
<sequence>MLRLTISLCYKKQSDHIIGQNKISLVGLLILHRAPPLVAQNNTPGDISSNNSGNPPSFVSLAKKRLVRKTMFFIL</sequence>
<accession>A0A151JA82</accession>
<protein>
    <submittedName>
        <fullName evidence="1">Uncharacterized protein</fullName>
    </submittedName>
</protein>
<evidence type="ECO:0000313" key="2">
    <source>
        <dbReference type="Proteomes" id="UP000078492"/>
    </source>
</evidence>